<dbReference type="Proteomes" id="UP000193355">
    <property type="component" value="Unassembled WGS sequence"/>
</dbReference>
<gene>
    <name evidence="1" type="ORF">SAMN06275492_12144</name>
</gene>
<reference evidence="2" key="1">
    <citation type="submission" date="2017-04" db="EMBL/GenBank/DDBJ databases">
        <authorList>
            <person name="Varghese N."/>
            <person name="Submissions S."/>
        </authorList>
    </citation>
    <scope>NUCLEOTIDE SEQUENCE [LARGE SCALE GENOMIC DNA]</scope>
    <source>
        <strain evidence="2">USBA 82</strain>
    </source>
</reference>
<accession>A0A1X7K6J3</accession>
<dbReference type="EMBL" id="FXBB01000021">
    <property type="protein sequence ID" value="SMG36393.1"/>
    <property type="molecule type" value="Genomic_DNA"/>
</dbReference>
<name>A0A1X7K6J3_9BACT</name>
<proteinExistence type="predicted"/>
<keyword evidence="2" id="KW-1185">Reference proteome</keyword>
<evidence type="ECO:0000313" key="1">
    <source>
        <dbReference type="EMBL" id="SMG36393.1"/>
    </source>
</evidence>
<sequence>MVDFSVLSKPWDIWECWRFEPWADQGMEGVFRRVTFIKAGLMGEVARYCADDYIVWRYDPSSLEMVRKTWSPVKDVMIQRVIFVSPEDRFEKKVKAFALGFRGYLETYSYAPMGQGYKKIKDLTPLIDKAWESVKDSGEKGGVDLVVASVV</sequence>
<dbReference type="RefSeq" id="WP_085544946.1">
    <property type="nucleotide sequence ID" value="NZ_FXBB01000021.1"/>
</dbReference>
<organism evidence="1 2">
    <name type="scientific">Dethiosulfovibrio salsuginis</name>
    <dbReference type="NCBI Taxonomy" id="561720"/>
    <lineage>
        <taxon>Bacteria</taxon>
        <taxon>Thermotogati</taxon>
        <taxon>Synergistota</taxon>
        <taxon>Synergistia</taxon>
        <taxon>Synergistales</taxon>
        <taxon>Dethiosulfovibrionaceae</taxon>
        <taxon>Dethiosulfovibrio</taxon>
    </lineage>
</organism>
<dbReference type="AlphaFoldDB" id="A0A1X7K6J3"/>
<protein>
    <submittedName>
        <fullName evidence="1">Uncharacterized protein</fullName>
    </submittedName>
</protein>
<evidence type="ECO:0000313" key="2">
    <source>
        <dbReference type="Proteomes" id="UP000193355"/>
    </source>
</evidence>